<dbReference type="Proteomes" id="UP001165143">
    <property type="component" value="Unassembled WGS sequence"/>
</dbReference>
<dbReference type="RefSeq" id="WP_051776756.1">
    <property type="nucleotide sequence ID" value="NZ_BSRX01000009.1"/>
</dbReference>
<proteinExistence type="predicted"/>
<organism evidence="2 3">
    <name type="scientific">Kitasatospora phosalacinea</name>
    <dbReference type="NCBI Taxonomy" id="2065"/>
    <lineage>
        <taxon>Bacteria</taxon>
        <taxon>Bacillati</taxon>
        <taxon>Actinomycetota</taxon>
        <taxon>Actinomycetes</taxon>
        <taxon>Kitasatosporales</taxon>
        <taxon>Streptomycetaceae</taxon>
        <taxon>Kitasatospora</taxon>
    </lineage>
</organism>
<feature type="compositionally biased region" description="Basic and acidic residues" evidence="1">
    <location>
        <begin position="246"/>
        <end position="255"/>
    </location>
</feature>
<dbReference type="InterPro" id="IPR026496">
    <property type="entry name" value="GRASP_targ"/>
</dbReference>
<evidence type="ECO:0000313" key="2">
    <source>
        <dbReference type="EMBL" id="GLW53987.1"/>
    </source>
</evidence>
<name>A0A9W6PFL1_9ACTN</name>
<sequence length="261" mass="28299">MPVQQRPWSADFRFHGAGHPIEGNATGLNCDTLADKLANFAASAGLDPDVLALLCFRLVDDMGPACRKYGTWAMVDDLNGVDVIAVCREPDVPHVPDPTSIRIRYETGTPLLWLALNERISPLRIARLMTTWGIPLRRPGSSKAARQFRAALARFAAEHTNPKRNAGMALATGTNTRPAPWGLRRMKPYPATDPVPGPPPTPLIDSGTQVAVVQHLDGRGPLMGWTATDHPMVTSTGSPDSQNPGGDHDVEHNYDTDQDGY</sequence>
<evidence type="ECO:0008006" key="4">
    <source>
        <dbReference type="Google" id="ProtNLM"/>
    </source>
</evidence>
<comment type="caution">
    <text evidence="2">The sequence shown here is derived from an EMBL/GenBank/DDBJ whole genome shotgun (WGS) entry which is preliminary data.</text>
</comment>
<feature type="compositionally biased region" description="Polar residues" evidence="1">
    <location>
        <begin position="233"/>
        <end position="244"/>
    </location>
</feature>
<dbReference type="EMBL" id="BSRX01000009">
    <property type="protein sequence ID" value="GLW53987.1"/>
    <property type="molecule type" value="Genomic_DNA"/>
</dbReference>
<accession>A0A9W6PFL1</accession>
<dbReference type="AlphaFoldDB" id="A0A9W6PFL1"/>
<reference evidence="2" key="1">
    <citation type="submission" date="2023-02" db="EMBL/GenBank/DDBJ databases">
        <title>Kitasatospora phosalacinea NBRC 14362.</title>
        <authorList>
            <person name="Ichikawa N."/>
            <person name="Sato H."/>
            <person name="Tonouchi N."/>
        </authorList>
    </citation>
    <scope>NUCLEOTIDE SEQUENCE</scope>
    <source>
        <strain evidence="2">NBRC 14362</strain>
    </source>
</reference>
<gene>
    <name evidence="2" type="ORF">Kpho01_19980</name>
</gene>
<dbReference type="NCBIfam" id="TIGR04186">
    <property type="entry name" value="GRASP_targ"/>
    <property type="match status" value="1"/>
</dbReference>
<evidence type="ECO:0000313" key="3">
    <source>
        <dbReference type="Proteomes" id="UP001165143"/>
    </source>
</evidence>
<feature type="region of interest" description="Disordered" evidence="1">
    <location>
        <begin position="228"/>
        <end position="261"/>
    </location>
</feature>
<protein>
    <recommendedName>
        <fullName evidence="4">ATP-grasp-modified RiPP</fullName>
    </recommendedName>
</protein>
<evidence type="ECO:0000256" key="1">
    <source>
        <dbReference type="SAM" id="MobiDB-lite"/>
    </source>
</evidence>